<dbReference type="GO" id="GO:0009376">
    <property type="term" value="C:HslUV protease complex"/>
    <property type="evidence" value="ECO:0007669"/>
    <property type="project" value="InterPro"/>
</dbReference>
<organism evidence="8 9">
    <name type="scientific">Fraserbacteria sp. (strain RBG_16_55_9)</name>
    <dbReference type="NCBI Taxonomy" id="1817864"/>
    <lineage>
        <taxon>Bacteria</taxon>
        <taxon>Candidatus Fraseribacteriota</taxon>
    </lineage>
</organism>
<reference evidence="8 9" key="1">
    <citation type="journal article" date="2016" name="Nat. Commun.">
        <title>Thousands of microbial genomes shed light on interconnected biogeochemical processes in an aquifer system.</title>
        <authorList>
            <person name="Anantharaman K."/>
            <person name="Brown C.T."/>
            <person name="Hug L.A."/>
            <person name="Sharon I."/>
            <person name="Castelle C.J."/>
            <person name="Probst A.J."/>
            <person name="Thomas B.C."/>
            <person name="Singh A."/>
            <person name="Wilkins M.J."/>
            <person name="Karaoz U."/>
            <person name="Brodie E.L."/>
            <person name="Williams K.H."/>
            <person name="Hubbard S.S."/>
            <person name="Banfield J.F."/>
        </authorList>
    </citation>
    <scope>NUCLEOTIDE SEQUENCE [LARGE SCALE GENOMIC DNA]</scope>
    <source>
        <strain evidence="9">RBG_16_55_9</strain>
    </source>
</reference>
<evidence type="ECO:0000313" key="8">
    <source>
        <dbReference type="EMBL" id="OGF52979.1"/>
    </source>
</evidence>
<accession>A0A1F5UPC8</accession>
<keyword evidence="7" id="KW-0915">Sodium</keyword>
<dbReference type="InterPro" id="IPR023333">
    <property type="entry name" value="Proteasome_suB-type"/>
</dbReference>
<keyword evidence="6" id="KW-0378">Hydrolase</keyword>
<dbReference type="NCBIfam" id="TIGR03692">
    <property type="entry name" value="ATP_dep_HslV"/>
    <property type="match status" value="1"/>
</dbReference>
<evidence type="ECO:0000256" key="4">
    <source>
        <dbReference type="ARBA" id="ARBA00022670"/>
    </source>
</evidence>
<dbReference type="Pfam" id="PF00227">
    <property type="entry name" value="Proteasome"/>
    <property type="match status" value="1"/>
</dbReference>
<dbReference type="GO" id="GO:0004298">
    <property type="term" value="F:threonine-type endopeptidase activity"/>
    <property type="evidence" value="ECO:0007669"/>
    <property type="project" value="InterPro"/>
</dbReference>
<protein>
    <submittedName>
        <fullName evidence="8">HslU--HslV peptidase proteolytic subunit</fullName>
    </submittedName>
</protein>
<evidence type="ECO:0000256" key="5">
    <source>
        <dbReference type="ARBA" id="ARBA00022723"/>
    </source>
</evidence>
<keyword evidence="3" id="KW-0963">Cytoplasm</keyword>
<dbReference type="PANTHER" id="PTHR32194">
    <property type="entry name" value="METALLOPROTEASE TLDD"/>
    <property type="match status" value="1"/>
</dbReference>
<comment type="similarity">
    <text evidence="2">Belongs to the peptidase T1B family. HslV subfamily.</text>
</comment>
<dbReference type="GO" id="GO:0046872">
    <property type="term" value="F:metal ion binding"/>
    <property type="evidence" value="ECO:0007669"/>
    <property type="project" value="UniProtKB-KW"/>
</dbReference>
<name>A0A1F5UPC8_FRAXR</name>
<evidence type="ECO:0000256" key="6">
    <source>
        <dbReference type="ARBA" id="ARBA00022801"/>
    </source>
</evidence>
<sequence>MRIRGTTILAIRSEEERKAVVAADGQATMKNQILKSTIRKVHKIYDNQVLVGFAGTTADSLTLFERFEGKLKDCGGNLKKAAVELTKDWRSDRVLRRLQALMAVASRQGLLLISGSGDVLEPDDGMVGLGSGGAYALSAARALRQETRLPIREIAEKALKIAGAIDIYTNQEITIEELEW</sequence>
<evidence type="ECO:0000256" key="7">
    <source>
        <dbReference type="ARBA" id="ARBA00023053"/>
    </source>
</evidence>
<dbReference type="InterPro" id="IPR029055">
    <property type="entry name" value="Ntn_hydrolases_N"/>
</dbReference>
<dbReference type="NCBIfam" id="NF003964">
    <property type="entry name" value="PRK05456.1"/>
    <property type="match status" value="1"/>
</dbReference>
<dbReference type="AlphaFoldDB" id="A0A1F5UPC8"/>
<evidence type="ECO:0000256" key="3">
    <source>
        <dbReference type="ARBA" id="ARBA00022490"/>
    </source>
</evidence>
<proteinExistence type="inferred from homology"/>
<keyword evidence="5" id="KW-0479">Metal-binding</keyword>
<evidence type="ECO:0000256" key="1">
    <source>
        <dbReference type="ARBA" id="ARBA00004496"/>
    </source>
</evidence>
<dbReference type="GO" id="GO:0005839">
    <property type="term" value="C:proteasome core complex"/>
    <property type="evidence" value="ECO:0007669"/>
    <property type="project" value="InterPro"/>
</dbReference>
<dbReference type="EMBL" id="MFGX01000122">
    <property type="protein sequence ID" value="OGF52979.1"/>
    <property type="molecule type" value="Genomic_DNA"/>
</dbReference>
<comment type="caution">
    <text evidence="8">The sequence shown here is derived from an EMBL/GenBank/DDBJ whole genome shotgun (WGS) entry which is preliminary data.</text>
</comment>
<dbReference type="PANTHER" id="PTHR32194:SF0">
    <property type="entry name" value="ATP-DEPENDENT PROTEASE SUBUNIT HSLV"/>
    <property type="match status" value="1"/>
</dbReference>
<dbReference type="InterPro" id="IPR022281">
    <property type="entry name" value="ATP-dep_Prtase_HsIV_su"/>
</dbReference>
<dbReference type="STRING" id="1817864.A2Z21_08425"/>
<keyword evidence="4" id="KW-0645">Protease</keyword>
<gene>
    <name evidence="8" type="ORF">A2Z21_08425</name>
</gene>
<dbReference type="GO" id="GO:0051603">
    <property type="term" value="P:proteolysis involved in protein catabolic process"/>
    <property type="evidence" value="ECO:0007669"/>
    <property type="project" value="InterPro"/>
</dbReference>
<dbReference type="SUPFAM" id="SSF56235">
    <property type="entry name" value="N-terminal nucleophile aminohydrolases (Ntn hydrolases)"/>
    <property type="match status" value="1"/>
</dbReference>
<comment type="subcellular location">
    <subcellularLocation>
        <location evidence="1">Cytoplasm</location>
    </subcellularLocation>
</comment>
<dbReference type="Proteomes" id="UP000179157">
    <property type="component" value="Unassembled WGS sequence"/>
</dbReference>
<dbReference type="InterPro" id="IPR001353">
    <property type="entry name" value="Proteasome_sua/b"/>
</dbReference>
<dbReference type="Gene3D" id="3.60.20.10">
    <property type="entry name" value="Glutamine Phosphoribosylpyrophosphate, subunit 1, domain 1"/>
    <property type="match status" value="1"/>
</dbReference>
<evidence type="ECO:0000313" key="9">
    <source>
        <dbReference type="Proteomes" id="UP000179157"/>
    </source>
</evidence>
<evidence type="ECO:0000256" key="2">
    <source>
        <dbReference type="ARBA" id="ARBA00006053"/>
    </source>
</evidence>
<dbReference type="PROSITE" id="PS51476">
    <property type="entry name" value="PROTEASOME_BETA_2"/>
    <property type="match status" value="1"/>
</dbReference>